<dbReference type="AlphaFoldDB" id="A6TV02"/>
<organism evidence="1 2">
    <name type="scientific">Alkaliphilus metalliredigens (strain QYMF)</name>
    <dbReference type="NCBI Taxonomy" id="293826"/>
    <lineage>
        <taxon>Bacteria</taxon>
        <taxon>Bacillati</taxon>
        <taxon>Bacillota</taxon>
        <taxon>Clostridia</taxon>
        <taxon>Peptostreptococcales</taxon>
        <taxon>Natronincolaceae</taxon>
        <taxon>Alkaliphilus</taxon>
    </lineage>
</organism>
<dbReference type="eggNOG" id="COG0703">
    <property type="taxonomic scope" value="Bacteria"/>
</dbReference>
<proteinExistence type="predicted"/>
<dbReference type="OrthoDB" id="9800332at2"/>
<evidence type="ECO:0000313" key="2">
    <source>
        <dbReference type="Proteomes" id="UP000001572"/>
    </source>
</evidence>
<accession>A6TV02</accession>
<dbReference type="Proteomes" id="UP000001572">
    <property type="component" value="Chromosome"/>
</dbReference>
<reference evidence="2" key="1">
    <citation type="journal article" date="2016" name="Genome Announc.">
        <title>Complete genome sequence of Alkaliphilus metalliredigens strain QYMF, an alkaliphilic and metal-reducing bacterium isolated from borax-contaminated leachate ponds.</title>
        <authorList>
            <person name="Hwang C."/>
            <person name="Copeland A."/>
            <person name="Lucas S."/>
            <person name="Lapidus A."/>
            <person name="Barry K."/>
            <person name="Detter J.C."/>
            <person name="Glavina Del Rio T."/>
            <person name="Hammon N."/>
            <person name="Israni S."/>
            <person name="Dalin E."/>
            <person name="Tice H."/>
            <person name="Pitluck S."/>
            <person name="Chertkov O."/>
            <person name="Brettin T."/>
            <person name="Bruce D."/>
            <person name="Han C."/>
            <person name="Schmutz J."/>
            <person name="Larimer F."/>
            <person name="Land M.L."/>
            <person name="Hauser L."/>
            <person name="Kyrpides N."/>
            <person name="Mikhailova N."/>
            <person name="Ye Q."/>
            <person name="Zhou J."/>
            <person name="Richardson P."/>
            <person name="Fields M.W."/>
        </authorList>
    </citation>
    <scope>NUCLEOTIDE SEQUENCE [LARGE SCALE GENOMIC DNA]</scope>
    <source>
        <strain evidence="2">QYMF</strain>
    </source>
</reference>
<name>A6TV02_ALKMQ</name>
<sequence>MQDSKEHIFERLVFSDEEDNIFHDEFYKEQHRDYYLQDIHEDTVYVRRIFKKIGNKYFVNNRPVEQVVDELIVMIQNIYMNK</sequence>
<keyword evidence="2" id="KW-1185">Reference proteome</keyword>
<dbReference type="HOGENOM" id="CLU_2550847_0_0_9"/>
<dbReference type="STRING" id="293826.Amet_3927"/>
<gene>
    <name evidence="1" type="ordered locus">Amet_3927</name>
</gene>
<evidence type="ECO:0000313" key="1">
    <source>
        <dbReference type="EMBL" id="ABR50020.1"/>
    </source>
</evidence>
<protein>
    <submittedName>
        <fullName evidence="1">Uncharacterized protein</fullName>
    </submittedName>
</protein>
<dbReference type="RefSeq" id="WP_012064974.1">
    <property type="nucleotide sequence ID" value="NC_009633.1"/>
</dbReference>
<dbReference type="EMBL" id="CP000724">
    <property type="protein sequence ID" value="ABR50020.1"/>
    <property type="molecule type" value="Genomic_DNA"/>
</dbReference>
<dbReference type="KEGG" id="amt:Amet_3927"/>